<reference evidence="1" key="1">
    <citation type="submission" date="2020-03" db="EMBL/GenBank/DDBJ databases">
        <title>A mixture of massive structural variations and highly conserved coding sequences in Ustilaginoidea virens genome.</title>
        <authorList>
            <person name="Zhang K."/>
            <person name="Zhao Z."/>
            <person name="Zhang Z."/>
            <person name="Li Y."/>
            <person name="Hsiang T."/>
            <person name="Sun W."/>
        </authorList>
    </citation>
    <scope>NUCLEOTIDE SEQUENCE</scope>
    <source>
        <strain evidence="1">UV-8b</strain>
    </source>
</reference>
<dbReference type="RefSeq" id="XP_042994966.1">
    <property type="nucleotide sequence ID" value="XM_043139032.1"/>
</dbReference>
<protein>
    <submittedName>
        <fullName evidence="1">Uncharacterized protein</fullName>
    </submittedName>
</protein>
<dbReference type="EMBL" id="CP072753">
    <property type="protein sequence ID" value="QUC17293.1"/>
    <property type="molecule type" value="Genomic_DNA"/>
</dbReference>
<dbReference type="AlphaFoldDB" id="A0A8E5HL59"/>
<name>A0A8E5HL59_USTVR</name>
<sequence>MKRAIEDGMHQVYYRGHKVQYQKPTVSLAHATLRKTVCGITPRHVPRHHDNPAWAAPQYGVDVDDEDEKNSIHSFMVACTAASSLP</sequence>
<proteinExistence type="predicted"/>
<gene>
    <name evidence="1" type="ORF">UV8b_01534</name>
</gene>
<organism evidence="1 2">
    <name type="scientific">Ustilaginoidea virens</name>
    <name type="common">Rice false smut fungus</name>
    <name type="synonym">Villosiclava virens</name>
    <dbReference type="NCBI Taxonomy" id="1159556"/>
    <lineage>
        <taxon>Eukaryota</taxon>
        <taxon>Fungi</taxon>
        <taxon>Dikarya</taxon>
        <taxon>Ascomycota</taxon>
        <taxon>Pezizomycotina</taxon>
        <taxon>Sordariomycetes</taxon>
        <taxon>Hypocreomycetidae</taxon>
        <taxon>Hypocreales</taxon>
        <taxon>Clavicipitaceae</taxon>
        <taxon>Ustilaginoidea</taxon>
    </lineage>
</organism>
<dbReference type="Proteomes" id="UP000027002">
    <property type="component" value="Chromosome 1"/>
</dbReference>
<keyword evidence="2" id="KW-1185">Reference proteome</keyword>
<evidence type="ECO:0000313" key="2">
    <source>
        <dbReference type="Proteomes" id="UP000027002"/>
    </source>
</evidence>
<evidence type="ECO:0000313" key="1">
    <source>
        <dbReference type="EMBL" id="QUC17293.1"/>
    </source>
</evidence>
<dbReference type="KEGG" id="uvi:66062312"/>
<accession>A0A8E5HL59</accession>
<dbReference type="GeneID" id="66062312"/>